<evidence type="ECO:0000256" key="1">
    <source>
        <dbReference type="ARBA" id="ARBA00000707"/>
    </source>
</evidence>
<accession>A0A2Z6MX30</accession>
<evidence type="ECO:0000256" key="6">
    <source>
        <dbReference type="ARBA" id="ARBA00022801"/>
    </source>
</evidence>
<comment type="catalytic activity">
    <reaction evidence="1">
        <text>Thiol-dependent hydrolysis of ester, thioester, amide, peptide and isopeptide bonds formed by the C-terminal Gly of ubiquitin (a 76-residue protein attached to proteins as an intracellular targeting signal).</text>
        <dbReference type="EC" id="3.4.19.12"/>
    </reaction>
</comment>
<dbReference type="OrthoDB" id="289038at2759"/>
<evidence type="ECO:0000259" key="8">
    <source>
        <dbReference type="Pfam" id="PF14533"/>
    </source>
</evidence>
<dbReference type="EMBL" id="DF973630">
    <property type="protein sequence ID" value="GAU36436.1"/>
    <property type="molecule type" value="Genomic_DNA"/>
</dbReference>
<keyword evidence="10" id="KW-1185">Reference proteome</keyword>
<dbReference type="GO" id="GO:0004843">
    <property type="term" value="F:cysteine-type deubiquitinase activity"/>
    <property type="evidence" value="ECO:0007669"/>
    <property type="project" value="UniProtKB-EC"/>
</dbReference>
<protein>
    <recommendedName>
        <fullName evidence="3">ubiquitinyl hydrolase 1</fullName>
        <ecNumber evidence="3">3.4.19.12</ecNumber>
    </recommendedName>
</protein>
<keyword evidence="7" id="KW-0788">Thiol protease</keyword>
<feature type="domain" description="Ubiquitin carboxyl-terminal hydrolase C-terminal" evidence="8">
    <location>
        <begin position="2"/>
        <end position="94"/>
    </location>
</feature>
<evidence type="ECO:0000313" key="9">
    <source>
        <dbReference type="EMBL" id="GAU36436.1"/>
    </source>
</evidence>
<sequence>MIPEEEKNLGPHDRMIHVYHFLKDTAQNQMHVQNFGDPFFLVIHEGEALAEVKLRVQKKLQVPNEEFLKWKFAFVSLGRPEYLQDSDIISSRFQELASVFSTRFSNNIVILFGCLEKGHIRRMGAVSWTGAH</sequence>
<keyword evidence="5" id="KW-0833">Ubl conjugation pathway</keyword>
<reference evidence="10" key="1">
    <citation type="journal article" date="2017" name="Front. Plant Sci.">
        <title>Climate Clever Clovers: New Paradigm to Reduce the Environmental Footprint of Ruminants by Breeding Low Methanogenic Forages Utilizing Haplotype Variation.</title>
        <authorList>
            <person name="Kaur P."/>
            <person name="Appels R."/>
            <person name="Bayer P.E."/>
            <person name="Keeble-Gagnere G."/>
            <person name="Wang J."/>
            <person name="Hirakawa H."/>
            <person name="Shirasawa K."/>
            <person name="Vercoe P."/>
            <person name="Stefanova K."/>
            <person name="Durmic Z."/>
            <person name="Nichols P."/>
            <person name="Revell C."/>
            <person name="Isobe S.N."/>
            <person name="Edwards D."/>
            <person name="Erskine W."/>
        </authorList>
    </citation>
    <scope>NUCLEOTIDE SEQUENCE [LARGE SCALE GENOMIC DNA]</scope>
    <source>
        <strain evidence="10">cv. Daliak</strain>
    </source>
</reference>
<keyword evidence="6" id="KW-0378">Hydrolase</keyword>
<gene>
    <name evidence="9" type="ORF">TSUD_19710</name>
</gene>
<comment type="similarity">
    <text evidence="2">Belongs to the peptidase C19 family.</text>
</comment>
<proteinExistence type="inferred from homology"/>
<dbReference type="InterPro" id="IPR029346">
    <property type="entry name" value="USP_C"/>
</dbReference>
<evidence type="ECO:0000256" key="3">
    <source>
        <dbReference type="ARBA" id="ARBA00012759"/>
    </source>
</evidence>
<evidence type="ECO:0000256" key="2">
    <source>
        <dbReference type="ARBA" id="ARBA00009085"/>
    </source>
</evidence>
<name>A0A2Z6MX30_TRISU</name>
<dbReference type="AlphaFoldDB" id="A0A2Z6MX30"/>
<evidence type="ECO:0000256" key="7">
    <source>
        <dbReference type="ARBA" id="ARBA00022807"/>
    </source>
</evidence>
<dbReference type="EC" id="3.4.19.12" evidence="3"/>
<evidence type="ECO:0000313" key="10">
    <source>
        <dbReference type="Proteomes" id="UP000242715"/>
    </source>
</evidence>
<evidence type="ECO:0000256" key="4">
    <source>
        <dbReference type="ARBA" id="ARBA00022670"/>
    </source>
</evidence>
<keyword evidence="4" id="KW-0645">Protease</keyword>
<dbReference type="Pfam" id="PF14533">
    <property type="entry name" value="USP7_C2"/>
    <property type="match status" value="1"/>
</dbReference>
<organism evidence="9 10">
    <name type="scientific">Trifolium subterraneum</name>
    <name type="common">Subterranean clover</name>
    <dbReference type="NCBI Taxonomy" id="3900"/>
    <lineage>
        <taxon>Eukaryota</taxon>
        <taxon>Viridiplantae</taxon>
        <taxon>Streptophyta</taxon>
        <taxon>Embryophyta</taxon>
        <taxon>Tracheophyta</taxon>
        <taxon>Spermatophyta</taxon>
        <taxon>Magnoliopsida</taxon>
        <taxon>eudicotyledons</taxon>
        <taxon>Gunneridae</taxon>
        <taxon>Pentapetalae</taxon>
        <taxon>rosids</taxon>
        <taxon>fabids</taxon>
        <taxon>Fabales</taxon>
        <taxon>Fabaceae</taxon>
        <taxon>Papilionoideae</taxon>
        <taxon>50 kb inversion clade</taxon>
        <taxon>NPAAA clade</taxon>
        <taxon>Hologalegina</taxon>
        <taxon>IRL clade</taxon>
        <taxon>Trifolieae</taxon>
        <taxon>Trifolium</taxon>
    </lineage>
</organism>
<evidence type="ECO:0000256" key="5">
    <source>
        <dbReference type="ARBA" id="ARBA00022786"/>
    </source>
</evidence>
<dbReference type="Proteomes" id="UP000242715">
    <property type="component" value="Unassembled WGS sequence"/>
</dbReference>
<dbReference type="GO" id="GO:0006508">
    <property type="term" value="P:proteolysis"/>
    <property type="evidence" value="ECO:0007669"/>
    <property type="project" value="UniProtKB-KW"/>
</dbReference>